<dbReference type="GO" id="GO:0032543">
    <property type="term" value="P:mitochondrial translation"/>
    <property type="evidence" value="ECO:0007669"/>
    <property type="project" value="UniProtKB-UniRule"/>
</dbReference>
<dbReference type="InterPro" id="IPR004413">
    <property type="entry name" value="GatB"/>
</dbReference>
<dbReference type="NCBIfam" id="NF004014">
    <property type="entry name" value="PRK05477.1-4"/>
    <property type="match status" value="1"/>
</dbReference>
<dbReference type="GO" id="GO:0005739">
    <property type="term" value="C:mitochondrion"/>
    <property type="evidence" value="ECO:0007669"/>
    <property type="project" value="UniProtKB-SubCell"/>
</dbReference>
<dbReference type="SUPFAM" id="SSF89095">
    <property type="entry name" value="GatB/YqeY motif"/>
    <property type="match status" value="1"/>
</dbReference>
<comment type="catalytic activity">
    <reaction evidence="6 7">
        <text>L-glutamyl-tRNA(Gln) + L-glutamine + ATP + H2O = L-glutaminyl-tRNA(Gln) + L-glutamate + ADP + phosphate + H(+)</text>
        <dbReference type="Rhea" id="RHEA:17521"/>
        <dbReference type="Rhea" id="RHEA-COMP:9681"/>
        <dbReference type="Rhea" id="RHEA-COMP:9684"/>
        <dbReference type="ChEBI" id="CHEBI:15377"/>
        <dbReference type="ChEBI" id="CHEBI:15378"/>
        <dbReference type="ChEBI" id="CHEBI:29985"/>
        <dbReference type="ChEBI" id="CHEBI:30616"/>
        <dbReference type="ChEBI" id="CHEBI:43474"/>
        <dbReference type="ChEBI" id="CHEBI:58359"/>
        <dbReference type="ChEBI" id="CHEBI:78520"/>
        <dbReference type="ChEBI" id="CHEBI:78521"/>
        <dbReference type="ChEBI" id="CHEBI:456216"/>
    </reaction>
</comment>
<dbReference type="InterPro" id="IPR023168">
    <property type="entry name" value="GatB_Yqey_C_2"/>
</dbReference>
<gene>
    <name evidence="10" type="ORF">O181_012743</name>
</gene>
<comment type="subunit">
    <text evidence="7">Subunit of the heterotrimeric GatCAB amidotransferase (AdT) complex, composed of A, B and C subunits.</text>
</comment>
<dbReference type="PANTHER" id="PTHR11659:SF0">
    <property type="entry name" value="GLUTAMYL-TRNA(GLN) AMIDOTRANSFERASE SUBUNIT B, MITOCHONDRIAL"/>
    <property type="match status" value="1"/>
</dbReference>
<dbReference type="InterPro" id="IPR018027">
    <property type="entry name" value="Asn/Gln_amidotransferase"/>
</dbReference>
<dbReference type="InterPro" id="IPR017959">
    <property type="entry name" value="Asn/Gln-tRNA_amidoTrfase_suB/E"/>
</dbReference>
<dbReference type="InterPro" id="IPR014746">
    <property type="entry name" value="Gln_synth/guanido_kin_cat_dom"/>
</dbReference>
<evidence type="ECO:0000256" key="8">
    <source>
        <dbReference type="SAM" id="MobiDB-lite"/>
    </source>
</evidence>
<evidence type="ECO:0000256" key="7">
    <source>
        <dbReference type="HAMAP-Rule" id="MF_03147"/>
    </source>
</evidence>
<keyword evidence="2 7" id="KW-0436">Ligase</keyword>
<dbReference type="SMART" id="SM00845">
    <property type="entry name" value="GatB_Yqey"/>
    <property type="match status" value="1"/>
</dbReference>
<reference evidence="10" key="1">
    <citation type="submission" date="2021-03" db="EMBL/GenBank/DDBJ databases">
        <title>Draft genome sequence of rust myrtle Austropuccinia psidii MF-1, a brazilian biotype.</title>
        <authorList>
            <person name="Quecine M.C."/>
            <person name="Pachon D.M.R."/>
            <person name="Bonatelli M.L."/>
            <person name="Correr F.H."/>
            <person name="Franceschini L.M."/>
            <person name="Leite T.F."/>
            <person name="Margarido G.R.A."/>
            <person name="Almeida C.A."/>
            <person name="Ferrarezi J.A."/>
            <person name="Labate C.A."/>
        </authorList>
    </citation>
    <scope>NUCLEOTIDE SEQUENCE</scope>
    <source>
        <strain evidence="10">MF-1</strain>
    </source>
</reference>
<evidence type="ECO:0000313" key="11">
    <source>
        <dbReference type="Proteomes" id="UP000765509"/>
    </source>
</evidence>
<evidence type="ECO:0000256" key="1">
    <source>
        <dbReference type="ARBA" id="ARBA00005306"/>
    </source>
</evidence>
<dbReference type="PROSITE" id="PS01234">
    <property type="entry name" value="GATB"/>
    <property type="match status" value="1"/>
</dbReference>
<comment type="function">
    <text evidence="7">Allows the formation of correctly charged Gln-tRNA(Gln) through the transamidation of misacylated Glu-tRNA(Gln) in the mitochondria. The reaction takes place in the presence of glutamine and ATP through an activated gamma-phospho-Glu-tRNA(Gln).</text>
</comment>
<dbReference type="Gene3D" id="1.10.10.410">
    <property type="match status" value="1"/>
</dbReference>
<keyword evidence="5 7" id="KW-0648">Protein biosynthesis</keyword>
<name>A0A9Q3BXC2_9BASI</name>
<keyword evidence="4 7" id="KW-0067">ATP-binding</keyword>
<dbReference type="Pfam" id="PF02934">
    <property type="entry name" value="GatB_N"/>
    <property type="match status" value="1"/>
</dbReference>
<dbReference type="GO" id="GO:0070681">
    <property type="term" value="P:glutaminyl-tRNAGln biosynthesis via transamidation"/>
    <property type="evidence" value="ECO:0007669"/>
    <property type="project" value="UniProtKB-UniRule"/>
</dbReference>
<dbReference type="HAMAP" id="MF_00121">
    <property type="entry name" value="GatB"/>
    <property type="match status" value="1"/>
</dbReference>
<dbReference type="AlphaFoldDB" id="A0A9Q3BXC2"/>
<comment type="caution">
    <text evidence="10">The sequence shown here is derived from an EMBL/GenBank/DDBJ whole genome shotgun (WGS) entry which is preliminary data.</text>
</comment>
<dbReference type="InterPro" id="IPR003789">
    <property type="entry name" value="Asn/Gln_tRNA_amidoTrase-B-like"/>
</dbReference>
<dbReference type="NCBIfam" id="NF004012">
    <property type="entry name" value="PRK05477.1-2"/>
    <property type="match status" value="1"/>
</dbReference>
<evidence type="ECO:0000256" key="3">
    <source>
        <dbReference type="ARBA" id="ARBA00022741"/>
    </source>
</evidence>
<evidence type="ECO:0000256" key="5">
    <source>
        <dbReference type="ARBA" id="ARBA00022917"/>
    </source>
</evidence>
<dbReference type="GO" id="GO:0050567">
    <property type="term" value="F:glutaminyl-tRNA synthase (glutamine-hydrolyzing) activity"/>
    <property type="evidence" value="ECO:0007669"/>
    <property type="project" value="UniProtKB-UniRule"/>
</dbReference>
<feature type="compositionally biased region" description="Low complexity" evidence="8">
    <location>
        <begin position="126"/>
        <end position="136"/>
    </location>
</feature>
<dbReference type="InterPro" id="IPR006075">
    <property type="entry name" value="Asn/Gln-tRNA_Trfase_suB/E_cat"/>
</dbReference>
<feature type="domain" description="Asn/Gln amidotransferase" evidence="9">
    <location>
        <begin position="485"/>
        <end position="642"/>
    </location>
</feature>
<dbReference type="EMBL" id="AVOT02003274">
    <property type="protein sequence ID" value="MBW0473028.1"/>
    <property type="molecule type" value="Genomic_DNA"/>
</dbReference>
<organism evidence="10 11">
    <name type="scientific">Austropuccinia psidii MF-1</name>
    <dbReference type="NCBI Taxonomy" id="1389203"/>
    <lineage>
        <taxon>Eukaryota</taxon>
        <taxon>Fungi</taxon>
        <taxon>Dikarya</taxon>
        <taxon>Basidiomycota</taxon>
        <taxon>Pucciniomycotina</taxon>
        <taxon>Pucciniomycetes</taxon>
        <taxon>Pucciniales</taxon>
        <taxon>Sphaerophragmiaceae</taxon>
        <taxon>Austropuccinia</taxon>
    </lineage>
</organism>
<dbReference type="PANTHER" id="PTHR11659">
    <property type="entry name" value="GLUTAMYL-TRNA GLN AMIDOTRANSFERASE SUBUNIT B MITOCHONDRIAL AND PROKARYOTIC PET112-RELATED"/>
    <property type="match status" value="1"/>
</dbReference>
<evidence type="ECO:0000256" key="2">
    <source>
        <dbReference type="ARBA" id="ARBA00022598"/>
    </source>
</evidence>
<dbReference type="OrthoDB" id="2502790at2759"/>
<dbReference type="InterPro" id="IPR017958">
    <property type="entry name" value="Gln-tRNA_amidoTrfase_suB_CS"/>
</dbReference>
<evidence type="ECO:0000259" key="9">
    <source>
        <dbReference type="SMART" id="SM00845"/>
    </source>
</evidence>
<dbReference type="Proteomes" id="UP000765509">
    <property type="component" value="Unassembled WGS sequence"/>
</dbReference>
<accession>A0A9Q3BXC2</accession>
<dbReference type="EC" id="6.3.5.-" evidence="7"/>
<evidence type="ECO:0000256" key="4">
    <source>
        <dbReference type="ARBA" id="ARBA00022840"/>
    </source>
</evidence>
<dbReference type="Pfam" id="PF02637">
    <property type="entry name" value="GatB_Yqey"/>
    <property type="match status" value="1"/>
</dbReference>
<proteinExistence type="inferred from homology"/>
<keyword evidence="7" id="KW-0496">Mitochondrion</keyword>
<dbReference type="SUPFAM" id="SSF55931">
    <property type="entry name" value="Glutamine synthetase/guanido kinase"/>
    <property type="match status" value="1"/>
</dbReference>
<dbReference type="GO" id="GO:0030956">
    <property type="term" value="C:glutamyl-tRNA(Gln) amidotransferase complex"/>
    <property type="evidence" value="ECO:0007669"/>
    <property type="project" value="UniProtKB-UniRule"/>
</dbReference>
<comment type="similarity">
    <text evidence="1 7">Belongs to the GatB/GatE family. GatB subfamily.</text>
</comment>
<evidence type="ECO:0000256" key="6">
    <source>
        <dbReference type="ARBA" id="ARBA00047913"/>
    </source>
</evidence>
<keyword evidence="3 7" id="KW-0547">Nucleotide-binding</keyword>
<sequence length="654" mass="71651">MSLAGAVAVVKADEHEYLGTSNRSPPSFCGHQPFLEAVASHHSAEGTILSIQYFLRQRLSADFSLTTAALPPSPTASMISGRLAWARLRPSSFVCPRTLNTLLFKRPNGLGSLSASASTSHRFGRQSSSSAQDSWTASSDAHPLLQPVIGLELHVQLASNAKLFSSAEAPSSDQNSNTNVALFDAATPGTQPILSPDCLRLALIASLALECKINHTIGFDRKHYFYPDLPAGYQITQHYAPLAKNGNVIVTPHDGADRTFQVGIIQLQLEQDTAKSYTDPLSPDQILVDLNRSGAALIEIVTQPDLRSAKDASSFVRKIQSILKFAGVTKGNMEEGSLRCDVNVSVGLPGTTTQGARCEIKNINGFSHIEQAIAFEISRQTTLLANGRTIETETRGYDVARRQTFRLRDKETKNDYRYFPDPDLPQLRIPLTVVERLRALLPELPHSMIERLQARYGLTRQTAEILILLGFEKTDNMVEIGCGVRYFEAVMQASNVGIDGQVLANWIIHELLGHLSKSGLQFRDCPIEPATFAALVTSTTQGLLSRPLARQILAQLFQSPHVSLTELIDKSLQKNKSGAVNSDPAAVAEQLANDVVREMPKEVKLIRQGNPRIVGKLIGEGMKRSQQRVDPQLLRKALEQLLKLDLQAPTVHDK</sequence>
<evidence type="ECO:0000313" key="10">
    <source>
        <dbReference type="EMBL" id="MBW0473028.1"/>
    </source>
</evidence>
<dbReference type="NCBIfam" id="TIGR00133">
    <property type="entry name" value="gatB"/>
    <property type="match status" value="1"/>
</dbReference>
<protein>
    <recommendedName>
        <fullName evidence="7">Glutamyl-tRNA(Gln) amidotransferase subunit B, mitochondrial</fullName>
        <shortName evidence="7">Glu-AdT subunit B</shortName>
        <ecNumber evidence="7">6.3.5.-</ecNumber>
    </recommendedName>
</protein>
<feature type="region of interest" description="Disordered" evidence="8">
    <location>
        <begin position="115"/>
        <end position="136"/>
    </location>
</feature>
<dbReference type="GO" id="GO:0005524">
    <property type="term" value="F:ATP binding"/>
    <property type="evidence" value="ECO:0007669"/>
    <property type="project" value="UniProtKB-KW"/>
</dbReference>
<comment type="subcellular location">
    <subcellularLocation>
        <location evidence="7">Mitochondrion</location>
    </subcellularLocation>
</comment>
<keyword evidence="11" id="KW-1185">Reference proteome</keyword>